<dbReference type="EMBL" id="FN653153">
    <property type="protein sequence ID" value="CBY12992.1"/>
    <property type="molecule type" value="Genomic_DNA"/>
</dbReference>
<evidence type="ECO:0000313" key="5">
    <source>
        <dbReference type="Proteomes" id="UP000001307"/>
    </source>
</evidence>
<feature type="compositionally biased region" description="Basic and acidic residues" evidence="2">
    <location>
        <begin position="144"/>
        <end position="154"/>
    </location>
</feature>
<feature type="compositionally biased region" description="Basic and acidic residues" evidence="2">
    <location>
        <begin position="287"/>
        <end position="320"/>
    </location>
</feature>
<keyword evidence="5" id="KW-1185">Reference proteome</keyword>
<evidence type="ECO:0000256" key="1">
    <source>
        <dbReference type="SAM" id="Coils"/>
    </source>
</evidence>
<name>E4XTD0_OIKDI</name>
<keyword evidence="1" id="KW-0175">Coiled coil</keyword>
<proteinExistence type="predicted"/>
<protein>
    <submittedName>
        <fullName evidence="4">Uncharacterized protein</fullName>
    </submittedName>
</protein>
<dbReference type="OrthoDB" id="10574476at2759"/>
<feature type="compositionally biased region" description="Polar residues" evidence="2">
    <location>
        <begin position="64"/>
        <end position="78"/>
    </location>
</feature>
<feature type="transmembrane region" description="Helical" evidence="3">
    <location>
        <begin position="12"/>
        <end position="30"/>
    </location>
</feature>
<feature type="region of interest" description="Disordered" evidence="2">
    <location>
        <begin position="34"/>
        <end position="230"/>
    </location>
</feature>
<sequence length="536" mass="58949">MTNYDEDETSWTTITLVFTIIIATLGYRIFGPDRAQEPVVVPETKSTEKQKEEEPKEETVEISARTTVQESSPKVTETINEEKEESNSTGSSEFERISNSEANDMPDSEDVEQVEPKVEMSETIAELNEARIEPSAIETSQVEETSKVEMEETRFLSFVDTTLEGQSEPEKEDHSQITPDDESCVTESPESEDSKMSMHVNFDSVHDDDEVLEASKSDEETPVQVAAEQVADPIPVIAQTAVTTEVTETIEDRSNSPSIQTEPSDDEDPLQELKSSSPILVSDQDVELVKKELEKSTESVEETEKVNESNIEKKESKTEGETEDAFIDTEEDIVKTIDIAKNDAAIDAIKVDSPILANEGIKLDQDDSIKAAVHEKPIVPTSEPAAIETKPAAVEKEMDESLTGLAEYVPEESVVQTENSSVEDNKLVSESSENVGNDTNTTVADESLSGLEEISLPELECTAVGDEIQDGKWADNTILSSAGDARAGDLKAAVEDDVSEQEIKNAQLQEINKLLEEHKMLGDDVKVDDQVKMYTG</sequence>
<feature type="compositionally biased region" description="Acidic residues" evidence="2">
    <location>
        <begin position="104"/>
        <end position="113"/>
    </location>
</feature>
<dbReference type="AlphaFoldDB" id="E4XTD0"/>
<feature type="compositionally biased region" description="Basic and acidic residues" evidence="2">
    <location>
        <begin position="45"/>
        <end position="59"/>
    </location>
</feature>
<keyword evidence="3" id="KW-1133">Transmembrane helix</keyword>
<evidence type="ECO:0000256" key="2">
    <source>
        <dbReference type="SAM" id="MobiDB-lite"/>
    </source>
</evidence>
<organism evidence="4">
    <name type="scientific">Oikopleura dioica</name>
    <name type="common">Tunicate</name>
    <dbReference type="NCBI Taxonomy" id="34765"/>
    <lineage>
        <taxon>Eukaryota</taxon>
        <taxon>Metazoa</taxon>
        <taxon>Chordata</taxon>
        <taxon>Tunicata</taxon>
        <taxon>Appendicularia</taxon>
        <taxon>Copelata</taxon>
        <taxon>Oikopleuridae</taxon>
        <taxon>Oikopleura</taxon>
    </lineage>
</organism>
<dbReference type="InParanoid" id="E4XTD0"/>
<dbReference type="Proteomes" id="UP000001307">
    <property type="component" value="Unassembled WGS sequence"/>
</dbReference>
<accession>E4XTD0</accession>
<keyword evidence="3" id="KW-0472">Membrane</keyword>
<keyword evidence="3" id="KW-0812">Transmembrane</keyword>
<gene>
    <name evidence="4" type="ORF">GSOID_T00003067001</name>
</gene>
<feature type="region of interest" description="Disordered" evidence="2">
    <location>
        <begin position="412"/>
        <end position="442"/>
    </location>
</feature>
<evidence type="ECO:0000313" key="4">
    <source>
        <dbReference type="EMBL" id="CBY12992.1"/>
    </source>
</evidence>
<feature type="coiled-coil region" evidence="1">
    <location>
        <begin position="491"/>
        <end position="518"/>
    </location>
</feature>
<reference evidence="4" key="1">
    <citation type="journal article" date="2010" name="Science">
        <title>Plasticity of animal genome architecture unmasked by rapid evolution of a pelagic tunicate.</title>
        <authorList>
            <person name="Denoeud F."/>
            <person name="Henriet S."/>
            <person name="Mungpakdee S."/>
            <person name="Aury J.M."/>
            <person name="Da Silva C."/>
            <person name="Brinkmann H."/>
            <person name="Mikhaleva J."/>
            <person name="Olsen L.C."/>
            <person name="Jubin C."/>
            <person name="Canestro C."/>
            <person name="Bouquet J.M."/>
            <person name="Danks G."/>
            <person name="Poulain J."/>
            <person name="Campsteijn C."/>
            <person name="Adamski M."/>
            <person name="Cross I."/>
            <person name="Yadetie F."/>
            <person name="Muffato M."/>
            <person name="Louis A."/>
            <person name="Butcher S."/>
            <person name="Tsagkogeorga G."/>
            <person name="Konrad A."/>
            <person name="Singh S."/>
            <person name="Jensen M.F."/>
            <person name="Cong E.H."/>
            <person name="Eikeseth-Otteraa H."/>
            <person name="Noel B."/>
            <person name="Anthouard V."/>
            <person name="Porcel B.M."/>
            <person name="Kachouri-Lafond R."/>
            <person name="Nishino A."/>
            <person name="Ugolini M."/>
            <person name="Chourrout P."/>
            <person name="Nishida H."/>
            <person name="Aasland R."/>
            <person name="Huzurbazar S."/>
            <person name="Westhof E."/>
            <person name="Delsuc F."/>
            <person name="Lehrach H."/>
            <person name="Reinhardt R."/>
            <person name="Weissenbach J."/>
            <person name="Roy S.W."/>
            <person name="Artiguenave F."/>
            <person name="Postlethwait J.H."/>
            <person name="Manak J.R."/>
            <person name="Thompson E.M."/>
            <person name="Jaillon O."/>
            <person name="Du Pasquier L."/>
            <person name="Boudinot P."/>
            <person name="Liberles D.A."/>
            <person name="Volff J.N."/>
            <person name="Philippe H."/>
            <person name="Lenhard B."/>
            <person name="Roest Crollius H."/>
            <person name="Wincker P."/>
            <person name="Chourrout D."/>
        </authorList>
    </citation>
    <scope>NUCLEOTIDE SEQUENCE [LARGE SCALE GENOMIC DNA]</scope>
</reference>
<feature type="region of interest" description="Disordered" evidence="2">
    <location>
        <begin position="242"/>
        <end position="326"/>
    </location>
</feature>
<feature type="compositionally biased region" description="Polar residues" evidence="2">
    <location>
        <begin position="414"/>
        <end position="442"/>
    </location>
</feature>
<evidence type="ECO:0000256" key="3">
    <source>
        <dbReference type="SAM" id="Phobius"/>
    </source>
</evidence>